<dbReference type="STRING" id="441209.GCA_001870665_03413"/>
<sequence>MLRCAFPFLSALLALGFAVSAFAQGYVQVKAPAPDVHELVICGETGLETIFVDESGELIDPDTCPDTLCQDCLRVTAALSSSIVTTRAHEITSALAGAPRISRALPVIFRMAHQPRAPPLLKQA</sequence>
<gene>
    <name evidence="2" type="ORF">BG454_18035</name>
</gene>
<evidence type="ECO:0000313" key="2">
    <source>
        <dbReference type="EMBL" id="ATX67478.1"/>
    </source>
</evidence>
<feature type="chain" id="PRO_5014810603" description="DUF2946 domain-containing protein" evidence="1">
    <location>
        <begin position="24"/>
        <end position="124"/>
    </location>
</feature>
<dbReference type="KEGG" id="rbg:BG454_18035"/>
<evidence type="ECO:0000256" key="1">
    <source>
        <dbReference type="SAM" id="SignalP"/>
    </source>
</evidence>
<dbReference type="AlphaFoldDB" id="A0A2K8KK97"/>
<feature type="signal peptide" evidence="1">
    <location>
        <begin position="1"/>
        <end position="23"/>
    </location>
</feature>
<organism evidence="2 3">
    <name type="scientific">Roseinatronobacter bogoriensis subsp. barguzinensis</name>
    <dbReference type="NCBI Taxonomy" id="441209"/>
    <lineage>
        <taxon>Bacteria</taxon>
        <taxon>Pseudomonadati</taxon>
        <taxon>Pseudomonadota</taxon>
        <taxon>Alphaproteobacteria</taxon>
        <taxon>Rhodobacterales</taxon>
        <taxon>Paracoccaceae</taxon>
        <taxon>Roseinatronobacter</taxon>
    </lineage>
</organism>
<reference evidence="2 3" key="1">
    <citation type="submission" date="2017-11" db="EMBL/GenBank/DDBJ databases">
        <title>Revised Sequence and Annotation of the Rhodobaca barguzinensis strain alga05 Genome.</title>
        <authorList>
            <person name="Kopejtka K."/>
            <person name="Tomasch J.M."/>
            <person name="Bunk B."/>
            <person name="Koblizek M."/>
        </authorList>
    </citation>
    <scope>NUCLEOTIDE SEQUENCE [LARGE SCALE GENOMIC DNA]</scope>
    <source>
        <strain evidence="3">alga05</strain>
    </source>
</reference>
<name>A0A2K8KK97_9RHOB</name>
<accession>A0A2K8KK97</accession>
<dbReference type="RefSeq" id="WP_071482392.1">
    <property type="nucleotide sequence ID" value="NZ_CP024899.1"/>
</dbReference>
<keyword evidence="3" id="KW-1185">Reference proteome</keyword>
<dbReference type="Proteomes" id="UP000228948">
    <property type="component" value="Chromosome"/>
</dbReference>
<dbReference type="EMBL" id="CP024899">
    <property type="protein sequence ID" value="ATX67478.1"/>
    <property type="molecule type" value="Genomic_DNA"/>
</dbReference>
<keyword evidence="1" id="KW-0732">Signal</keyword>
<evidence type="ECO:0000313" key="3">
    <source>
        <dbReference type="Proteomes" id="UP000228948"/>
    </source>
</evidence>
<evidence type="ECO:0008006" key="4">
    <source>
        <dbReference type="Google" id="ProtNLM"/>
    </source>
</evidence>
<protein>
    <recommendedName>
        <fullName evidence="4">DUF2946 domain-containing protein</fullName>
    </recommendedName>
</protein>
<proteinExistence type="predicted"/>